<protein>
    <submittedName>
        <fullName evidence="2">Uncharacterized protein LOC113506860</fullName>
    </submittedName>
</protein>
<gene>
    <name evidence="2" type="primary">LOC113506860</name>
</gene>
<evidence type="ECO:0000313" key="1">
    <source>
        <dbReference type="Proteomes" id="UP000322000"/>
    </source>
</evidence>
<dbReference type="PANTHER" id="PTHR33198">
    <property type="entry name" value="ANK_REP_REGION DOMAIN-CONTAINING PROTEIN-RELATED"/>
    <property type="match status" value="1"/>
</dbReference>
<dbReference type="PANTHER" id="PTHR33198:SF20">
    <property type="entry name" value="RETROTRANSPOSON GAG DOMAIN-CONTAINING PROTEIN"/>
    <property type="match status" value="1"/>
</dbReference>
<dbReference type="GO" id="GO:0008270">
    <property type="term" value="F:zinc ion binding"/>
    <property type="evidence" value="ECO:0007669"/>
    <property type="project" value="InterPro"/>
</dbReference>
<sequence>MAQATSTLPNLEQFNCDGDPTSVGSRWEKWKRALEIYLLAASIDTPAKKRATLLHLGGIALQDVYYNLPGAHAEEGEGIDVYAIALDKFDSYFAPKQSRIYERYLFRLMKQEEGEQFEKFLLRLRNQAEKCKFQNKEEHIIDQITQKCLLIDLRKKILEYGDAITLDEIISKANALEVVTRQLDQFKSFNTINENKYNKAEINTIYNKKKYDKSIRKQESNTKCSRCGSSTHLSEDSKCPARDKRCSKCGYIGHFREHCRTRQK</sequence>
<evidence type="ECO:0000313" key="2">
    <source>
        <dbReference type="RefSeq" id="XP_026745497.1"/>
    </source>
</evidence>
<dbReference type="InParanoid" id="A0A7E5WZ19"/>
<dbReference type="GO" id="GO:0003676">
    <property type="term" value="F:nucleic acid binding"/>
    <property type="evidence" value="ECO:0007669"/>
    <property type="project" value="InterPro"/>
</dbReference>
<dbReference type="KEGG" id="tnl:113506860"/>
<dbReference type="Gene3D" id="4.10.60.10">
    <property type="entry name" value="Zinc finger, CCHC-type"/>
    <property type="match status" value="1"/>
</dbReference>
<keyword evidence="1" id="KW-1185">Reference proteome</keyword>
<organism evidence="1 2">
    <name type="scientific">Trichoplusia ni</name>
    <name type="common">Cabbage looper</name>
    <dbReference type="NCBI Taxonomy" id="7111"/>
    <lineage>
        <taxon>Eukaryota</taxon>
        <taxon>Metazoa</taxon>
        <taxon>Ecdysozoa</taxon>
        <taxon>Arthropoda</taxon>
        <taxon>Hexapoda</taxon>
        <taxon>Insecta</taxon>
        <taxon>Pterygota</taxon>
        <taxon>Neoptera</taxon>
        <taxon>Endopterygota</taxon>
        <taxon>Lepidoptera</taxon>
        <taxon>Glossata</taxon>
        <taxon>Ditrysia</taxon>
        <taxon>Noctuoidea</taxon>
        <taxon>Noctuidae</taxon>
        <taxon>Plusiinae</taxon>
        <taxon>Trichoplusia</taxon>
    </lineage>
</organism>
<dbReference type="InterPro" id="IPR036875">
    <property type="entry name" value="Znf_CCHC_sf"/>
</dbReference>
<dbReference type="OrthoDB" id="8039770at2759"/>
<reference evidence="2" key="1">
    <citation type="submission" date="2025-08" db="UniProtKB">
        <authorList>
            <consortium name="RefSeq"/>
        </authorList>
    </citation>
    <scope>IDENTIFICATION</scope>
</reference>
<proteinExistence type="predicted"/>
<dbReference type="SUPFAM" id="SSF57756">
    <property type="entry name" value="Retrovirus zinc finger-like domains"/>
    <property type="match status" value="1"/>
</dbReference>
<accession>A0A7E5WZ19</accession>
<name>A0A7E5WZ19_TRINI</name>
<dbReference type="AlphaFoldDB" id="A0A7E5WZ19"/>
<dbReference type="RefSeq" id="XP_026745497.1">
    <property type="nucleotide sequence ID" value="XM_026889696.1"/>
</dbReference>
<dbReference type="GeneID" id="113506860"/>
<dbReference type="Proteomes" id="UP000322000">
    <property type="component" value="Chromosome 28"/>
</dbReference>